<evidence type="ECO:0000256" key="10">
    <source>
        <dbReference type="ARBA" id="ARBA00023237"/>
    </source>
</evidence>
<keyword evidence="4" id="KW-1134">Transmembrane beta strand</keyword>
<keyword evidence="3" id="KW-0813">Transport</keyword>
<dbReference type="GO" id="GO:0009279">
    <property type="term" value="C:cell outer membrane"/>
    <property type="evidence" value="ECO:0007669"/>
    <property type="project" value="UniProtKB-SubCell"/>
</dbReference>
<evidence type="ECO:0000256" key="2">
    <source>
        <dbReference type="ARBA" id="ARBA00011233"/>
    </source>
</evidence>
<evidence type="ECO:0000256" key="4">
    <source>
        <dbReference type="ARBA" id="ARBA00022452"/>
    </source>
</evidence>
<accession>A0A892IEN3</accession>
<dbReference type="Gene3D" id="2.40.160.10">
    <property type="entry name" value="Porin"/>
    <property type="match status" value="1"/>
</dbReference>
<gene>
    <name evidence="13" type="ORF">I6K02_18605</name>
</gene>
<feature type="chain" id="PRO_5034955761" evidence="11">
    <location>
        <begin position="22"/>
        <end position="378"/>
    </location>
</feature>
<keyword evidence="10" id="KW-0998">Cell outer membrane</keyword>
<dbReference type="GO" id="GO:0046930">
    <property type="term" value="C:pore complex"/>
    <property type="evidence" value="ECO:0007669"/>
    <property type="project" value="UniProtKB-KW"/>
</dbReference>
<dbReference type="PANTHER" id="PTHR34501">
    <property type="entry name" value="PROTEIN YDDL-RELATED"/>
    <property type="match status" value="1"/>
</dbReference>
<keyword evidence="8" id="KW-0626">Porin</keyword>
<reference evidence="13 14" key="1">
    <citation type="submission" date="2021-02" db="EMBL/GenBank/DDBJ databases">
        <title>FDA dAtabase for Regulatory Grade micrObial Sequences (FDA-ARGOS): Supporting development and validation of Infectious Disease Dx tests.</title>
        <authorList>
            <person name="Minogue T."/>
            <person name="Wolcott M."/>
            <person name="Wasieloski L."/>
            <person name="Aguilar W."/>
            <person name="Moore D."/>
            <person name="Jaissle J."/>
            <person name="Tallon L."/>
            <person name="Sadzewicz L."/>
            <person name="Zhao X."/>
            <person name="Boylan J."/>
            <person name="Ott S."/>
            <person name="Bowen H."/>
            <person name="Vavikolanu K."/>
            <person name="Mehta A."/>
            <person name="Aluvathingal J."/>
            <person name="Nadendla S."/>
            <person name="Yan Y."/>
            <person name="Sichtig H."/>
        </authorList>
    </citation>
    <scope>NUCLEOTIDE SEQUENCE [LARGE SCALE GENOMIC DNA]</scope>
    <source>
        <strain evidence="13 14">FDAARGOS_1272</strain>
    </source>
</reference>
<sequence>MKMKRLAFCMCALGVAGSTHAQSSVTLSGIIDGGFEVSRVGALKSDPSNHPTLYRFQNGNLQANRIMLTGNEDLGGGLSAQFHLENQFNVSDGTIAGSGLFTREAWVALTGRQGTVTLGRYRAPTFWVYLFEDANTYRLDSYTAPNIQHQAVLSQIFGAQRSSTTLGGAFSGLGGFSNNSVSYRTPVLFGGLTSEITYSTGANGVQDNTQDGKNLGANLIYARNGLKIGYGFNNSHYYIDGALTSLKTHIVGATYSLSFATVGADYVYASDSLNRFASSWTTTAVAPIGPGQLNLGVGHINSSQVGGVGSATSFDVGYVYFISKRTQLYTLYTRLFNSANSTIGLGTLNAAPGNQTSFAKVTPGFDPWAFTIGLRTAF</sequence>
<dbReference type="Proteomes" id="UP000625568">
    <property type="component" value="Chromosome 2"/>
</dbReference>
<evidence type="ECO:0000256" key="7">
    <source>
        <dbReference type="ARBA" id="ARBA00023065"/>
    </source>
</evidence>
<feature type="domain" description="Porin" evidence="12">
    <location>
        <begin position="13"/>
        <end position="339"/>
    </location>
</feature>
<proteinExistence type="predicted"/>
<dbReference type="InterPro" id="IPR033900">
    <property type="entry name" value="Gram_neg_porin_domain"/>
</dbReference>
<dbReference type="InterPro" id="IPR023614">
    <property type="entry name" value="Porin_dom_sf"/>
</dbReference>
<evidence type="ECO:0000256" key="8">
    <source>
        <dbReference type="ARBA" id="ARBA00023114"/>
    </source>
</evidence>
<keyword evidence="6 11" id="KW-0732">Signal</keyword>
<dbReference type="CDD" id="cd00342">
    <property type="entry name" value="gram_neg_porins"/>
    <property type="match status" value="1"/>
</dbReference>
<evidence type="ECO:0000256" key="11">
    <source>
        <dbReference type="SAM" id="SignalP"/>
    </source>
</evidence>
<evidence type="ECO:0000313" key="14">
    <source>
        <dbReference type="Proteomes" id="UP000625568"/>
    </source>
</evidence>
<dbReference type="EMBL" id="CP069483">
    <property type="protein sequence ID" value="QRO80344.1"/>
    <property type="molecule type" value="Genomic_DNA"/>
</dbReference>
<keyword evidence="14" id="KW-1185">Reference proteome</keyword>
<evidence type="ECO:0000259" key="12">
    <source>
        <dbReference type="Pfam" id="PF13609"/>
    </source>
</evidence>
<evidence type="ECO:0000256" key="3">
    <source>
        <dbReference type="ARBA" id="ARBA00022448"/>
    </source>
</evidence>
<dbReference type="RefSeq" id="WP_081293656.1">
    <property type="nucleotide sequence ID" value="NZ_CABVPR010000025.1"/>
</dbReference>
<keyword evidence="7" id="KW-0406">Ion transport</keyword>
<dbReference type="GO" id="GO:0015288">
    <property type="term" value="F:porin activity"/>
    <property type="evidence" value="ECO:0007669"/>
    <property type="project" value="UniProtKB-KW"/>
</dbReference>
<evidence type="ECO:0000256" key="5">
    <source>
        <dbReference type="ARBA" id="ARBA00022692"/>
    </source>
</evidence>
<protein>
    <submittedName>
        <fullName evidence="13">Porin</fullName>
    </submittedName>
</protein>
<evidence type="ECO:0000256" key="1">
    <source>
        <dbReference type="ARBA" id="ARBA00004571"/>
    </source>
</evidence>
<name>A0A892IEN3_9BURK</name>
<evidence type="ECO:0000313" key="13">
    <source>
        <dbReference type="EMBL" id="QRO80344.1"/>
    </source>
</evidence>
<dbReference type="GeneID" id="93130293"/>
<keyword evidence="9" id="KW-0472">Membrane</keyword>
<evidence type="ECO:0000256" key="6">
    <source>
        <dbReference type="ARBA" id="ARBA00022729"/>
    </source>
</evidence>
<dbReference type="SUPFAM" id="SSF56935">
    <property type="entry name" value="Porins"/>
    <property type="match status" value="1"/>
</dbReference>
<dbReference type="Pfam" id="PF13609">
    <property type="entry name" value="Porin_4"/>
    <property type="match status" value="1"/>
</dbReference>
<comment type="subcellular location">
    <subcellularLocation>
        <location evidence="1">Cell outer membrane</location>
        <topology evidence="1">Multi-pass membrane protein</topology>
    </subcellularLocation>
</comment>
<dbReference type="AlphaFoldDB" id="A0A892IEN3"/>
<evidence type="ECO:0000256" key="9">
    <source>
        <dbReference type="ARBA" id="ARBA00023136"/>
    </source>
</evidence>
<keyword evidence="5" id="KW-0812">Transmembrane</keyword>
<comment type="subunit">
    <text evidence="2">Homotrimer.</text>
</comment>
<dbReference type="PANTHER" id="PTHR34501:SF9">
    <property type="entry name" value="MAJOR OUTER MEMBRANE PROTEIN P.IA"/>
    <property type="match status" value="1"/>
</dbReference>
<dbReference type="InterPro" id="IPR050298">
    <property type="entry name" value="Gram-neg_bact_OMP"/>
</dbReference>
<dbReference type="GO" id="GO:0006811">
    <property type="term" value="P:monoatomic ion transport"/>
    <property type="evidence" value="ECO:0007669"/>
    <property type="project" value="UniProtKB-KW"/>
</dbReference>
<feature type="signal peptide" evidence="11">
    <location>
        <begin position="1"/>
        <end position="21"/>
    </location>
</feature>
<organism evidence="13 14">
    <name type="scientific">Burkholderia dolosa</name>
    <dbReference type="NCBI Taxonomy" id="152500"/>
    <lineage>
        <taxon>Bacteria</taxon>
        <taxon>Pseudomonadati</taxon>
        <taxon>Pseudomonadota</taxon>
        <taxon>Betaproteobacteria</taxon>
        <taxon>Burkholderiales</taxon>
        <taxon>Burkholderiaceae</taxon>
        <taxon>Burkholderia</taxon>
        <taxon>Burkholderia cepacia complex</taxon>
    </lineage>
</organism>